<reference evidence="1" key="1">
    <citation type="journal article" date="2018" name="Nat. Genet.">
        <title>Extensive intraspecific gene order and gene structural variations between Mo17 and other maize genomes.</title>
        <authorList>
            <person name="Sun S."/>
            <person name="Zhou Y."/>
            <person name="Chen J."/>
            <person name="Shi J."/>
            <person name="Zhao H."/>
            <person name="Zhao H."/>
            <person name="Song W."/>
            <person name="Zhang M."/>
            <person name="Cui Y."/>
            <person name="Dong X."/>
            <person name="Liu H."/>
            <person name="Ma X."/>
            <person name="Jiao Y."/>
            <person name="Wang B."/>
            <person name="Wei X."/>
            <person name="Stein J.C."/>
            <person name="Glaubitz J.C."/>
            <person name="Lu F."/>
            <person name="Yu G."/>
            <person name="Liang C."/>
            <person name="Fengler K."/>
            <person name="Li B."/>
            <person name="Rafalski A."/>
            <person name="Schnable P.S."/>
            <person name="Ware D.H."/>
            <person name="Buckler E.S."/>
            <person name="Lai J."/>
        </authorList>
    </citation>
    <scope>NUCLEOTIDE SEQUENCE [LARGE SCALE GENOMIC DNA]</scope>
    <source>
        <tissue evidence="1">Seedling</tissue>
    </source>
</reference>
<gene>
    <name evidence="1" type="ORF">Zm00014a_010581</name>
</gene>
<comment type="caution">
    <text evidence="1">The sequence shown here is derived from an EMBL/GenBank/DDBJ whole genome shotgun (WGS) entry which is preliminary data.</text>
</comment>
<dbReference type="EMBL" id="NCVQ01000001">
    <property type="protein sequence ID" value="PWZ52016.1"/>
    <property type="molecule type" value="Genomic_DNA"/>
</dbReference>
<protein>
    <submittedName>
        <fullName evidence="1">Uncharacterized protein</fullName>
    </submittedName>
</protein>
<name>A0A317Y1E7_MAIZE</name>
<accession>A0A317Y1E7</accession>
<sequence length="17" mass="1949">MSKSSYLLCLYLQLSIS</sequence>
<evidence type="ECO:0000313" key="1">
    <source>
        <dbReference type="EMBL" id="PWZ52016.1"/>
    </source>
</evidence>
<organism evidence="1">
    <name type="scientific">Zea mays</name>
    <name type="common">Maize</name>
    <dbReference type="NCBI Taxonomy" id="4577"/>
    <lineage>
        <taxon>Eukaryota</taxon>
        <taxon>Viridiplantae</taxon>
        <taxon>Streptophyta</taxon>
        <taxon>Embryophyta</taxon>
        <taxon>Tracheophyta</taxon>
        <taxon>Spermatophyta</taxon>
        <taxon>Magnoliopsida</taxon>
        <taxon>Liliopsida</taxon>
        <taxon>Poales</taxon>
        <taxon>Poaceae</taxon>
        <taxon>PACMAD clade</taxon>
        <taxon>Panicoideae</taxon>
        <taxon>Andropogonodae</taxon>
        <taxon>Andropogoneae</taxon>
        <taxon>Tripsacinae</taxon>
        <taxon>Zea</taxon>
    </lineage>
</organism>
<proteinExistence type="predicted"/>
<dbReference type="Proteomes" id="UP000251960">
    <property type="component" value="Chromosome 1"/>
</dbReference>
<dbReference type="AlphaFoldDB" id="A0A317Y1E7"/>